<dbReference type="InterPro" id="IPR042020">
    <property type="entry name" value="ING3_PHD"/>
</dbReference>
<comment type="catalytic activity">
    <reaction evidence="16">
        <text>1'-[1,2-diacyl-sn-glycero-3-phospho],3'-[1-acyl-sn-glycero-3-phospho]-glycerol + a 1,2-diacyl-sn-glycero-3-phosphocholine = a cardiolipin + a 1-acyl-sn-glycero-3-phosphocholine</text>
        <dbReference type="Rhea" id="RHEA:33731"/>
        <dbReference type="ChEBI" id="CHEBI:57643"/>
        <dbReference type="ChEBI" id="CHEBI:58168"/>
        <dbReference type="ChEBI" id="CHEBI:62237"/>
        <dbReference type="ChEBI" id="CHEBI:64743"/>
    </reaction>
    <physiologicalReaction direction="left-to-right" evidence="16">
        <dbReference type="Rhea" id="RHEA:33732"/>
    </physiologicalReaction>
    <physiologicalReaction direction="right-to-left" evidence="16">
        <dbReference type="Rhea" id="RHEA:33733"/>
    </physiologicalReaction>
</comment>
<comment type="caution">
    <text evidence="22">The sequence shown here is derived from an EMBL/GenBank/DDBJ whole genome shotgun (WGS) entry which is preliminary data.</text>
</comment>
<keyword evidence="7" id="KW-0863">Zinc-finger</keyword>
<accession>A0AA88YAT9</accession>
<name>A0AA88YAT9_PINIB</name>
<dbReference type="CDD" id="cd07989">
    <property type="entry name" value="LPLAT_AGPAT-like"/>
    <property type="match status" value="1"/>
</dbReference>
<keyword evidence="12" id="KW-0496">Mitochondrion</keyword>
<evidence type="ECO:0000256" key="2">
    <source>
        <dbReference type="ARBA" id="ARBA00010524"/>
    </source>
</evidence>
<feature type="domain" description="Zinc finger PHD-type" evidence="19">
    <location>
        <begin position="404"/>
        <end position="450"/>
    </location>
</feature>
<dbReference type="GO" id="GO:0007007">
    <property type="term" value="P:inner mitochondrial membrane organization"/>
    <property type="evidence" value="ECO:0007669"/>
    <property type="project" value="TreeGrafter"/>
</dbReference>
<dbReference type="GO" id="GO:0005743">
    <property type="term" value="C:mitochondrial inner membrane"/>
    <property type="evidence" value="ECO:0007669"/>
    <property type="project" value="UniProtKB-SubCell"/>
</dbReference>
<comment type="similarity">
    <text evidence="2">Belongs to the taffazin family.</text>
</comment>
<feature type="domain" description="Phospholipid/glycerol acyltransferase" evidence="20">
    <location>
        <begin position="467"/>
        <end position="590"/>
    </location>
</feature>
<evidence type="ECO:0000256" key="15">
    <source>
        <dbReference type="ARBA" id="ARBA00024323"/>
    </source>
</evidence>
<keyword evidence="9" id="KW-0999">Mitochondrion inner membrane</keyword>
<evidence type="ECO:0000256" key="17">
    <source>
        <dbReference type="ARBA" id="ARBA00049543"/>
    </source>
</evidence>
<evidence type="ECO:0000256" key="6">
    <source>
        <dbReference type="ARBA" id="ARBA00022723"/>
    </source>
</evidence>
<evidence type="ECO:0000256" key="4">
    <source>
        <dbReference type="ARBA" id="ARBA00021181"/>
    </source>
</evidence>
<protein>
    <recommendedName>
        <fullName evidence="4">Inhibitor of growth protein 3</fullName>
    </recommendedName>
    <alternativeName>
        <fullName evidence="3">Tafazzin</fullName>
    </alternativeName>
</protein>
<dbReference type="SMART" id="SM00563">
    <property type="entry name" value="PlsC"/>
    <property type="match status" value="1"/>
</dbReference>
<dbReference type="CDD" id="cd15585">
    <property type="entry name" value="PHD_ING3"/>
    <property type="match status" value="1"/>
</dbReference>
<evidence type="ECO:0000259" key="21">
    <source>
        <dbReference type="SMART" id="SM01408"/>
    </source>
</evidence>
<dbReference type="SMART" id="SM01408">
    <property type="entry name" value="ING"/>
    <property type="match status" value="1"/>
</dbReference>
<evidence type="ECO:0000256" key="13">
    <source>
        <dbReference type="ARBA" id="ARBA00023136"/>
    </source>
</evidence>
<evidence type="ECO:0000313" key="23">
    <source>
        <dbReference type="Proteomes" id="UP001186944"/>
    </source>
</evidence>
<dbReference type="InterPro" id="IPR024610">
    <property type="entry name" value="ING_N_histone-binding"/>
</dbReference>
<keyword evidence="10" id="KW-0862">Zinc</keyword>
<keyword evidence="14" id="KW-0012">Acyltransferase</keyword>
<evidence type="ECO:0000256" key="3">
    <source>
        <dbReference type="ARBA" id="ARBA00020499"/>
    </source>
</evidence>
<dbReference type="SUPFAM" id="SSF69593">
    <property type="entry name" value="Glycerol-3-phosphate (1)-acyltransferase"/>
    <property type="match status" value="1"/>
</dbReference>
<comment type="catalytic activity">
    <reaction evidence="17">
        <text>1,2-di-(9Z-octadecenoyl)-sn-glycero-3-phosphocholine + 1-hexadecanoyl-sn-glycero-3-phosphocholine = 1-hexadecanoyl-2-(9Z-octadecenoyl)-sn-glycero-3-phosphocholine + 1-(9Z-octadecenoyl)-sn-glycero-3-phosphocholine</text>
        <dbReference type="Rhea" id="RHEA:43816"/>
        <dbReference type="ChEBI" id="CHEBI:28610"/>
        <dbReference type="ChEBI" id="CHEBI:72998"/>
        <dbReference type="ChEBI" id="CHEBI:73001"/>
        <dbReference type="ChEBI" id="CHEBI:74669"/>
    </reaction>
    <physiologicalReaction direction="left-to-right" evidence="17">
        <dbReference type="Rhea" id="RHEA:43817"/>
    </physiologicalReaction>
    <physiologicalReaction direction="right-to-left" evidence="17">
        <dbReference type="Rhea" id="RHEA:43818"/>
    </physiologicalReaction>
</comment>
<evidence type="ECO:0000256" key="12">
    <source>
        <dbReference type="ARBA" id="ARBA00023128"/>
    </source>
</evidence>
<dbReference type="PANTHER" id="PTHR12497">
    <property type="entry name" value="TAZ PROTEIN TAFAZZIN"/>
    <property type="match status" value="1"/>
</dbReference>
<dbReference type="EMBL" id="VSWD01000005">
    <property type="protein sequence ID" value="KAK3101530.1"/>
    <property type="molecule type" value="Genomic_DNA"/>
</dbReference>
<keyword evidence="11" id="KW-0443">Lipid metabolism</keyword>
<dbReference type="Pfam" id="PF12998">
    <property type="entry name" value="ING"/>
    <property type="match status" value="1"/>
</dbReference>
<feature type="region of interest" description="Disordered" evidence="18">
    <location>
        <begin position="309"/>
        <end position="375"/>
    </location>
</feature>
<comment type="subcellular location">
    <subcellularLocation>
        <location evidence="1">Mitochondrion inner membrane</location>
        <topology evidence="1">Peripheral membrane protein</topology>
        <orientation evidence="1">Intermembrane side</orientation>
    </subcellularLocation>
    <subcellularLocation>
        <location evidence="15">Mitochondrion outer membrane</location>
        <topology evidence="15">Peripheral membrane protein</topology>
        <orientation evidence="15">Intermembrane side</orientation>
    </subcellularLocation>
</comment>
<dbReference type="GO" id="GO:0008270">
    <property type="term" value="F:zinc ion binding"/>
    <property type="evidence" value="ECO:0007669"/>
    <property type="project" value="UniProtKB-KW"/>
</dbReference>
<evidence type="ECO:0000256" key="16">
    <source>
        <dbReference type="ARBA" id="ARBA00047906"/>
    </source>
</evidence>
<evidence type="ECO:0000256" key="10">
    <source>
        <dbReference type="ARBA" id="ARBA00022833"/>
    </source>
</evidence>
<feature type="domain" description="Inhibitor of growth protein N-terminal histone-binding" evidence="21">
    <location>
        <begin position="35"/>
        <end position="142"/>
    </location>
</feature>
<feature type="region of interest" description="Disordered" evidence="18">
    <location>
        <begin position="165"/>
        <end position="195"/>
    </location>
</feature>
<organism evidence="22 23">
    <name type="scientific">Pinctada imbricata</name>
    <name type="common">Atlantic pearl-oyster</name>
    <name type="synonym">Pinctada martensii</name>
    <dbReference type="NCBI Taxonomy" id="66713"/>
    <lineage>
        <taxon>Eukaryota</taxon>
        <taxon>Metazoa</taxon>
        <taxon>Spiralia</taxon>
        <taxon>Lophotrochozoa</taxon>
        <taxon>Mollusca</taxon>
        <taxon>Bivalvia</taxon>
        <taxon>Autobranchia</taxon>
        <taxon>Pteriomorphia</taxon>
        <taxon>Pterioida</taxon>
        <taxon>Pterioidea</taxon>
        <taxon>Pteriidae</taxon>
        <taxon>Pinctada</taxon>
    </lineage>
</organism>
<evidence type="ECO:0000256" key="8">
    <source>
        <dbReference type="ARBA" id="ARBA00022787"/>
    </source>
</evidence>
<evidence type="ECO:0000256" key="1">
    <source>
        <dbReference type="ARBA" id="ARBA00004137"/>
    </source>
</evidence>
<evidence type="ECO:0000313" key="22">
    <source>
        <dbReference type="EMBL" id="KAK3101530.1"/>
    </source>
</evidence>
<feature type="compositionally biased region" description="Low complexity" evidence="18">
    <location>
        <begin position="335"/>
        <end position="363"/>
    </location>
</feature>
<feature type="compositionally biased region" description="Low complexity" evidence="18">
    <location>
        <begin position="309"/>
        <end position="327"/>
    </location>
</feature>
<dbReference type="InterPro" id="IPR013083">
    <property type="entry name" value="Znf_RING/FYVE/PHD"/>
</dbReference>
<reference evidence="22" key="1">
    <citation type="submission" date="2019-08" db="EMBL/GenBank/DDBJ databases">
        <title>The improved chromosome-level genome for the pearl oyster Pinctada fucata martensii using PacBio sequencing and Hi-C.</title>
        <authorList>
            <person name="Zheng Z."/>
        </authorList>
    </citation>
    <scope>NUCLEOTIDE SEQUENCE</scope>
    <source>
        <strain evidence="22">ZZ-2019</strain>
        <tissue evidence="22">Adductor muscle</tissue>
    </source>
</reference>
<keyword evidence="8" id="KW-1000">Mitochondrion outer membrane</keyword>
<dbReference type="InterPro" id="IPR002123">
    <property type="entry name" value="Plipid/glycerol_acylTrfase"/>
</dbReference>
<evidence type="ECO:0000256" key="9">
    <source>
        <dbReference type="ARBA" id="ARBA00022792"/>
    </source>
</evidence>
<dbReference type="PANTHER" id="PTHR12497:SF0">
    <property type="entry name" value="TAFAZZIN"/>
    <property type="match status" value="1"/>
</dbReference>
<dbReference type="GO" id="GO:0047184">
    <property type="term" value="F:1-acylglycerophosphocholine O-acyltransferase activity"/>
    <property type="evidence" value="ECO:0007669"/>
    <property type="project" value="TreeGrafter"/>
</dbReference>
<feature type="region of interest" description="Disordered" evidence="18">
    <location>
        <begin position="213"/>
        <end position="236"/>
    </location>
</feature>
<proteinExistence type="inferred from homology"/>
<dbReference type="InterPro" id="IPR001965">
    <property type="entry name" value="Znf_PHD"/>
</dbReference>
<dbReference type="SUPFAM" id="SSF57903">
    <property type="entry name" value="FYVE/PHD zinc finger"/>
    <property type="match status" value="1"/>
</dbReference>
<evidence type="ECO:0000259" key="19">
    <source>
        <dbReference type="SMART" id="SM00249"/>
    </source>
</evidence>
<dbReference type="Gene3D" id="6.10.140.1740">
    <property type="match status" value="1"/>
</dbReference>
<evidence type="ECO:0000256" key="11">
    <source>
        <dbReference type="ARBA" id="ARBA00023098"/>
    </source>
</evidence>
<keyword evidence="13" id="KW-0472">Membrane</keyword>
<feature type="compositionally biased region" description="Low complexity" evidence="18">
    <location>
        <begin position="218"/>
        <end position="228"/>
    </location>
</feature>
<keyword evidence="5" id="KW-0808">Transferase</keyword>
<dbReference type="CDD" id="cd16858">
    <property type="entry name" value="ING_ING3_Yng2p"/>
    <property type="match status" value="1"/>
</dbReference>
<gene>
    <name evidence="22" type="ORF">FSP39_004235</name>
</gene>
<keyword evidence="23" id="KW-1185">Reference proteome</keyword>
<evidence type="ECO:0000256" key="7">
    <source>
        <dbReference type="ARBA" id="ARBA00022771"/>
    </source>
</evidence>
<dbReference type="Pfam" id="PF01553">
    <property type="entry name" value="Acyltransferase"/>
    <property type="match status" value="1"/>
</dbReference>
<dbReference type="PRINTS" id="PR00979">
    <property type="entry name" value="TAFAZZIN"/>
</dbReference>
<dbReference type="AlphaFoldDB" id="A0AA88YAT9"/>
<dbReference type="InterPro" id="IPR000872">
    <property type="entry name" value="Tafazzin"/>
</dbReference>
<dbReference type="SMART" id="SM00249">
    <property type="entry name" value="PHD"/>
    <property type="match status" value="1"/>
</dbReference>
<dbReference type="GO" id="GO:0035965">
    <property type="term" value="P:cardiolipin acyl-chain remodeling"/>
    <property type="evidence" value="ECO:0007669"/>
    <property type="project" value="TreeGrafter"/>
</dbReference>
<dbReference type="GO" id="GO:0005741">
    <property type="term" value="C:mitochondrial outer membrane"/>
    <property type="evidence" value="ECO:0007669"/>
    <property type="project" value="UniProtKB-SubCell"/>
</dbReference>
<evidence type="ECO:0000256" key="14">
    <source>
        <dbReference type="ARBA" id="ARBA00023315"/>
    </source>
</evidence>
<dbReference type="InterPro" id="IPR011011">
    <property type="entry name" value="Znf_FYVE_PHD"/>
</dbReference>
<evidence type="ECO:0000256" key="5">
    <source>
        <dbReference type="ARBA" id="ARBA00022679"/>
    </source>
</evidence>
<evidence type="ECO:0000259" key="20">
    <source>
        <dbReference type="SMART" id="SM00563"/>
    </source>
</evidence>
<evidence type="ECO:0000256" key="18">
    <source>
        <dbReference type="SAM" id="MobiDB-lite"/>
    </source>
</evidence>
<dbReference type="Gene3D" id="3.30.40.10">
    <property type="entry name" value="Zinc/RING finger domain, C3HC4 (zinc finger)"/>
    <property type="match status" value="1"/>
</dbReference>
<dbReference type="Proteomes" id="UP001186944">
    <property type="component" value="Unassembled WGS sequence"/>
</dbReference>
<keyword evidence="6" id="KW-0479">Metal-binding</keyword>
<sequence length="664" mass="74377">MNHLCKFGYCRISALSDTELNPKLLNQATLSYPKLLNQVTQAENVVIENLPMEMRERLTEMREMDLQVQNALDNLDERVKTFFKKCTQPNMKQEWKDEQFKSIKQEYYKSLEDADEKVQLANHIYDLVDRHLRKLDQELSKFKMELEADNAGITEILEKRSLELDKTPSLGGSRGEKRKLNHSQPSLSNHSEKRIHVATEKVLSSIANEAARETMGISGQRRQSSSGSNSPALSMFNSTSTPSISYSLGHMGAAGSNAAIAAAASQAIAATQQVMGQQGRRTPSMKASYVALAKNSDLAKELTLGKDLTYSSAPTTPTTSIEVPTKTPKTKKQSSKASQLLQQSQPSPSIPTSLPSLLTSSQPRTPQVPQDASPLVEDLSSELQIVDENGQPVDWQNDPNEPRYCLCNQVSYGDMVGCDNEDCPIEWFHYGCVGLTQAPKEYLSSTRVHNKETLRQLVTGRSPGTGLVTVCNHDSCVDDPVTIAGTLKLGQMKRDLWRWSLVADEICFSKLYHSVAFSLGRCVPVVRGEGVYQKPMDFVMDKLDLGDWVHVFPEGKVNLTKEVMRIKWGVGRLVAEAKKCPVVLPYFHYGMDDVLPNRSPYVPQIGKKITVLIGTPIDFNEELKKLRDLKKTKEEIRKYITDRIQEELYALKPMAKKLHFMESS</sequence>